<dbReference type="OrthoDB" id="6274491at2759"/>
<feature type="region of interest" description="Disordered" evidence="1">
    <location>
        <begin position="109"/>
        <end position="135"/>
    </location>
</feature>
<dbReference type="PANTHER" id="PTHR23280">
    <property type="entry name" value="4.1 G PROTEIN"/>
    <property type="match status" value="1"/>
</dbReference>
<dbReference type="GO" id="GO:0005886">
    <property type="term" value="C:plasma membrane"/>
    <property type="evidence" value="ECO:0007669"/>
    <property type="project" value="TreeGrafter"/>
</dbReference>
<proteinExistence type="predicted"/>
<feature type="domain" description="FERM" evidence="2">
    <location>
        <begin position="144"/>
        <end position="211"/>
    </location>
</feature>
<dbReference type="Pfam" id="PF09379">
    <property type="entry name" value="FERM_N"/>
    <property type="match status" value="1"/>
</dbReference>
<reference evidence="5" key="1">
    <citation type="submission" date="2017-02" db="UniProtKB">
        <authorList>
            <consortium name="WormBaseParasite"/>
        </authorList>
    </citation>
    <scope>IDENTIFICATION</scope>
</reference>
<gene>
    <name evidence="3" type="ORF">HNAJ_LOCUS5004</name>
</gene>
<dbReference type="Gene3D" id="3.10.20.90">
    <property type="entry name" value="Phosphatidylinositol 3-kinase Catalytic Subunit, Chain A, domain 1"/>
    <property type="match status" value="1"/>
</dbReference>
<evidence type="ECO:0000313" key="5">
    <source>
        <dbReference type="WBParaSite" id="HNAJ_0000500601-mRNA-1"/>
    </source>
</evidence>
<reference evidence="3 4" key="2">
    <citation type="submission" date="2018-11" db="EMBL/GenBank/DDBJ databases">
        <authorList>
            <consortium name="Pathogen Informatics"/>
        </authorList>
    </citation>
    <scope>NUCLEOTIDE SEQUENCE [LARGE SCALE GENOMIC DNA]</scope>
</reference>
<dbReference type="EMBL" id="UZAE01003928">
    <property type="protein sequence ID" value="VDO00864.1"/>
    <property type="molecule type" value="Genomic_DNA"/>
</dbReference>
<keyword evidence="4" id="KW-1185">Reference proteome</keyword>
<feature type="compositionally biased region" description="Polar residues" evidence="1">
    <location>
        <begin position="18"/>
        <end position="38"/>
    </location>
</feature>
<protein>
    <submittedName>
        <fullName evidence="5">FERM domain-containing protein</fullName>
    </submittedName>
</protein>
<feature type="region of interest" description="Disordered" evidence="1">
    <location>
        <begin position="18"/>
        <end position="74"/>
    </location>
</feature>
<evidence type="ECO:0000259" key="2">
    <source>
        <dbReference type="PROSITE" id="PS50057"/>
    </source>
</evidence>
<dbReference type="Proteomes" id="UP000278807">
    <property type="component" value="Unassembled WGS sequence"/>
</dbReference>
<sequence>MQQTYRYNELNSYQDVSWNRQFSNPPHGQSSYLSTNGVGNALSIDAGSEGELTPLPRARNQNEPHPRSQSTALGRFWAPQTEVSPENKANKFSGKELYNRFLVSFRKKKKEPQEETVPESIPPASARATNENAAKPTKSVAETVKACVLLLDGEEVSLKLSKKAVGMELIKRVCDGQDIIETDYFGITYTDKKLGTWFWLDFDKKIIKQVP</sequence>
<dbReference type="PROSITE" id="PS50057">
    <property type="entry name" value="FERM_3"/>
    <property type="match status" value="1"/>
</dbReference>
<name>A0A0R3TD67_RODNA</name>
<dbReference type="InterPro" id="IPR029071">
    <property type="entry name" value="Ubiquitin-like_domsf"/>
</dbReference>
<accession>A0A0R3TD67</accession>
<dbReference type="AlphaFoldDB" id="A0A0R3TD67"/>
<dbReference type="GO" id="GO:0005856">
    <property type="term" value="C:cytoskeleton"/>
    <property type="evidence" value="ECO:0007669"/>
    <property type="project" value="TreeGrafter"/>
</dbReference>
<dbReference type="GO" id="GO:0031032">
    <property type="term" value="P:actomyosin structure organization"/>
    <property type="evidence" value="ECO:0007669"/>
    <property type="project" value="TreeGrafter"/>
</dbReference>
<dbReference type="InterPro" id="IPR000299">
    <property type="entry name" value="FERM_domain"/>
</dbReference>
<organism evidence="5">
    <name type="scientific">Rodentolepis nana</name>
    <name type="common">Dwarf tapeworm</name>
    <name type="synonym">Hymenolepis nana</name>
    <dbReference type="NCBI Taxonomy" id="102285"/>
    <lineage>
        <taxon>Eukaryota</taxon>
        <taxon>Metazoa</taxon>
        <taxon>Spiralia</taxon>
        <taxon>Lophotrochozoa</taxon>
        <taxon>Platyhelminthes</taxon>
        <taxon>Cestoda</taxon>
        <taxon>Eucestoda</taxon>
        <taxon>Cyclophyllidea</taxon>
        <taxon>Hymenolepididae</taxon>
        <taxon>Rodentolepis</taxon>
    </lineage>
</organism>
<dbReference type="InterPro" id="IPR018979">
    <property type="entry name" value="FERM_N"/>
</dbReference>
<evidence type="ECO:0000313" key="3">
    <source>
        <dbReference type="EMBL" id="VDO00864.1"/>
    </source>
</evidence>
<dbReference type="PANTHER" id="PTHR23280:SF21">
    <property type="entry name" value="PROTEIN 4.1 HOMOLOG"/>
    <property type="match status" value="1"/>
</dbReference>
<dbReference type="SUPFAM" id="SSF54236">
    <property type="entry name" value="Ubiquitin-like"/>
    <property type="match status" value="1"/>
</dbReference>
<dbReference type="STRING" id="102285.A0A0R3TD67"/>
<dbReference type="WBParaSite" id="HNAJ_0000500601-mRNA-1">
    <property type="protein sequence ID" value="HNAJ_0000500601-mRNA-1"/>
    <property type="gene ID" value="HNAJ_0000500601"/>
</dbReference>
<evidence type="ECO:0000256" key="1">
    <source>
        <dbReference type="SAM" id="MobiDB-lite"/>
    </source>
</evidence>
<evidence type="ECO:0000313" key="4">
    <source>
        <dbReference type="Proteomes" id="UP000278807"/>
    </source>
</evidence>
<dbReference type="CDD" id="cd01765">
    <property type="entry name" value="FERM_F0_F1"/>
    <property type="match status" value="1"/>
</dbReference>